<dbReference type="SUPFAM" id="SSF53474">
    <property type="entry name" value="alpha/beta-Hydrolases"/>
    <property type="match status" value="1"/>
</dbReference>
<dbReference type="OrthoDB" id="117239at2157"/>
<evidence type="ECO:0000259" key="1">
    <source>
        <dbReference type="Pfam" id="PF12146"/>
    </source>
</evidence>
<dbReference type="HOGENOM" id="CLU_926257_0_0_2"/>
<reference evidence="2 3" key="1">
    <citation type="journal article" date="2015" name="Genome Announc.">
        <title>Complete Genome Sequence of Methanosphaerula palustris E1-9CT, a Hydrogenotrophic Methanogen Isolated from a Minerotrophic Fen Peatland.</title>
        <authorList>
            <person name="Cadillo-Quiroz H."/>
            <person name="Browne P."/>
            <person name="Kyrpides N."/>
            <person name="Woyke T."/>
            <person name="Goodwin L."/>
            <person name="Detter C."/>
            <person name="Yavitt J.B."/>
            <person name="Zinder S.H."/>
        </authorList>
    </citation>
    <scope>NUCLEOTIDE SEQUENCE [LARGE SCALE GENOMIC DNA]</scope>
    <source>
        <strain evidence="3">ATCC BAA-1556 / DSM 19958 / E1-9c</strain>
    </source>
</reference>
<dbReference type="InterPro" id="IPR050261">
    <property type="entry name" value="FrsA_esterase"/>
</dbReference>
<proteinExistence type="predicted"/>
<evidence type="ECO:0000313" key="2">
    <source>
        <dbReference type="EMBL" id="ACL15669.1"/>
    </source>
</evidence>
<evidence type="ECO:0000313" key="3">
    <source>
        <dbReference type="Proteomes" id="UP000002457"/>
    </source>
</evidence>
<name>B8GJL5_METPE</name>
<dbReference type="InterPro" id="IPR022742">
    <property type="entry name" value="Hydrolase_4"/>
</dbReference>
<dbReference type="KEGG" id="mpl:Mpal_0286"/>
<dbReference type="STRING" id="521011.Mpal_0286"/>
<keyword evidence="3" id="KW-1185">Reference proteome</keyword>
<feature type="domain" description="Serine aminopeptidase S33" evidence="1">
    <location>
        <begin position="98"/>
        <end position="216"/>
    </location>
</feature>
<dbReference type="PROSITE" id="PS51257">
    <property type="entry name" value="PROKAR_LIPOPROTEIN"/>
    <property type="match status" value="1"/>
</dbReference>
<dbReference type="Proteomes" id="UP000002457">
    <property type="component" value="Chromosome"/>
</dbReference>
<gene>
    <name evidence="2" type="ordered locus">Mpal_0286</name>
</gene>
<dbReference type="PANTHER" id="PTHR22946:SF0">
    <property type="entry name" value="DIENELACTONE HYDROLASE DOMAIN-CONTAINING PROTEIN"/>
    <property type="match status" value="1"/>
</dbReference>
<accession>B8GJL5</accession>
<sequence length="318" mass="34057" precursor="true">MGHRSLLCLCCLLIILFAAAAGCIGEEKNKVQNTIPQNTTTTSTPSYTVDNAGHLSIQRSPSAVNETVLILNDTLTLTQVVLLTPEGNVSCLLSTPAHPKAAFVFAPGAQEKAMGHLSQMVRYAQAGYAFLFVDIRGNGGDTPGYPLDPQKDYQQFKAGAWPEYYLTVADLSDARAYLNRTLGVPVMAIGSSNGGRYAAIAAAIDPDFAGYIGVSTSSFAISADGAPDDGRRFLTSIDPGNYLGSISPRPIWIFHAEKDPIIPYADGQEFFSHAKDPKEFIPFNGDHGMNSEVDTGVLERCAHLYGSTSPINNSSESR</sequence>
<protein>
    <recommendedName>
        <fullName evidence="1">Serine aminopeptidase S33 domain-containing protein</fullName>
    </recommendedName>
</protein>
<organism evidence="2 3">
    <name type="scientific">Methanosphaerula palustris (strain ATCC BAA-1556 / DSM 19958 / E1-9c)</name>
    <dbReference type="NCBI Taxonomy" id="521011"/>
    <lineage>
        <taxon>Archaea</taxon>
        <taxon>Methanobacteriati</taxon>
        <taxon>Methanobacteriota</taxon>
        <taxon>Stenosarchaea group</taxon>
        <taxon>Methanomicrobia</taxon>
        <taxon>Methanomicrobiales</taxon>
        <taxon>Methanoregulaceae</taxon>
        <taxon>Methanosphaerula</taxon>
    </lineage>
</organism>
<dbReference type="Gene3D" id="3.40.50.1820">
    <property type="entry name" value="alpha/beta hydrolase"/>
    <property type="match status" value="1"/>
</dbReference>
<dbReference type="InterPro" id="IPR029058">
    <property type="entry name" value="AB_hydrolase_fold"/>
</dbReference>
<dbReference type="GeneID" id="7272586"/>
<dbReference type="EMBL" id="CP001338">
    <property type="protein sequence ID" value="ACL15669.1"/>
    <property type="molecule type" value="Genomic_DNA"/>
</dbReference>
<dbReference type="AlphaFoldDB" id="B8GJL5"/>
<dbReference type="RefSeq" id="WP_012616988.1">
    <property type="nucleotide sequence ID" value="NC_011832.1"/>
</dbReference>
<dbReference type="PANTHER" id="PTHR22946">
    <property type="entry name" value="DIENELACTONE HYDROLASE DOMAIN-CONTAINING PROTEIN-RELATED"/>
    <property type="match status" value="1"/>
</dbReference>
<dbReference type="Pfam" id="PF12146">
    <property type="entry name" value="Hydrolase_4"/>
    <property type="match status" value="1"/>
</dbReference>
<dbReference type="eggNOG" id="arCOG01654">
    <property type="taxonomic scope" value="Archaea"/>
</dbReference>